<evidence type="ECO:0000313" key="2">
    <source>
        <dbReference type="EMBL" id="MCL7038772.1"/>
    </source>
</evidence>
<keyword evidence="1" id="KW-0732">Signal</keyword>
<feature type="chain" id="PRO_5041428285" description="Secreted protein" evidence="1">
    <location>
        <begin position="26"/>
        <end position="102"/>
    </location>
</feature>
<name>A0AA42APC0_PAPNU</name>
<feature type="signal peptide" evidence="1">
    <location>
        <begin position="1"/>
        <end position="25"/>
    </location>
</feature>
<sequence>MAPKIALTLGFVIASIVLQSMCSNALPHVCTGYEAYVPWDGGEVCGGTSLYSTYQDYAYQECGSWCLGTVYPYDKRIKCAQITYEEETNKHVCTCWTECKDG</sequence>
<dbReference type="Proteomes" id="UP001177140">
    <property type="component" value="Unassembled WGS sequence"/>
</dbReference>
<evidence type="ECO:0000313" key="3">
    <source>
        <dbReference type="Proteomes" id="UP001177140"/>
    </source>
</evidence>
<organism evidence="2 3">
    <name type="scientific">Papaver nudicaule</name>
    <name type="common">Iceland poppy</name>
    <dbReference type="NCBI Taxonomy" id="74823"/>
    <lineage>
        <taxon>Eukaryota</taxon>
        <taxon>Viridiplantae</taxon>
        <taxon>Streptophyta</taxon>
        <taxon>Embryophyta</taxon>
        <taxon>Tracheophyta</taxon>
        <taxon>Spermatophyta</taxon>
        <taxon>Magnoliopsida</taxon>
        <taxon>Ranunculales</taxon>
        <taxon>Papaveraceae</taxon>
        <taxon>Papaveroideae</taxon>
        <taxon>Papaver</taxon>
    </lineage>
</organism>
<evidence type="ECO:0000256" key="1">
    <source>
        <dbReference type="SAM" id="SignalP"/>
    </source>
</evidence>
<comment type="caution">
    <text evidence="2">The sequence shown here is derived from an EMBL/GenBank/DDBJ whole genome shotgun (WGS) entry which is preliminary data.</text>
</comment>
<protein>
    <recommendedName>
        <fullName evidence="4">Secreted protein</fullName>
    </recommendedName>
</protein>
<accession>A0AA42APC0</accession>
<reference evidence="2" key="1">
    <citation type="submission" date="2022-03" db="EMBL/GenBank/DDBJ databases">
        <title>A functionally conserved STORR gene fusion in Papaver species that diverged 16.8 million years ago.</title>
        <authorList>
            <person name="Catania T."/>
        </authorList>
    </citation>
    <scope>NUCLEOTIDE SEQUENCE</scope>
    <source>
        <strain evidence="2">S-191538</strain>
    </source>
</reference>
<gene>
    <name evidence="2" type="ORF">MKW94_007877</name>
</gene>
<proteinExistence type="predicted"/>
<keyword evidence="3" id="KW-1185">Reference proteome</keyword>
<dbReference type="EMBL" id="JAJJMA010193898">
    <property type="protein sequence ID" value="MCL7038772.1"/>
    <property type="molecule type" value="Genomic_DNA"/>
</dbReference>
<evidence type="ECO:0008006" key="4">
    <source>
        <dbReference type="Google" id="ProtNLM"/>
    </source>
</evidence>
<dbReference type="AlphaFoldDB" id="A0AA42APC0"/>